<accession>A6USR2</accession>
<dbReference type="GeneID" id="5325823"/>
<name>A6USR2_METVS</name>
<dbReference type="EMBL" id="CP000742">
    <property type="protein sequence ID" value="ABR55534.1"/>
    <property type="molecule type" value="Genomic_DNA"/>
</dbReference>
<dbReference type="AlphaFoldDB" id="A6USR2"/>
<dbReference type="KEGG" id="mvn:Mevan_1642"/>
<evidence type="ECO:0000313" key="1">
    <source>
        <dbReference type="EMBL" id="ABR55534.1"/>
    </source>
</evidence>
<dbReference type="Proteomes" id="UP000001107">
    <property type="component" value="Chromosome"/>
</dbReference>
<dbReference type="HOGENOM" id="CLU_2021550_0_0_2"/>
<keyword evidence="2" id="KW-1185">Reference proteome</keyword>
<sequence>MHGGEDSLDYTDYMPISLDSFGSKYKKDIPKGVEWDYSAGMYWWSINKGKKSSEILKQIGDRTQKKEMFEILDIIGIPTDEKSWKFGCFKVLRNEDGYTLDVYGGEEYISEDKLAGKLEKIS</sequence>
<gene>
    <name evidence="1" type="ordered locus">Mevan_1642</name>
</gene>
<evidence type="ECO:0000313" key="2">
    <source>
        <dbReference type="Proteomes" id="UP000001107"/>
    </source>
</evidence>
<proteinExistence type="predicted"/>
<organism evidence="1 2">
    <name type="scientific">Methanococcus vannielii (strain ATCC 35089 / DSM 1224 / JCM 13029 / OCM 148 / SB)</name>
    <dbReference type="NCBI Taxonomy" id="406327"/>
    <lineage>
        <taxon>Archaea</taxon>
        <taxon>Methanobacteriati</taxon>
        <taxon>Methanobacteriota</taxon>
        <taxon>Methanomada group</taxon>
        <taxon>Methanococci</taxon>
        <taxon>Methanococcales</taxon>
        <taxon>Methanococcaceae</taxon>
        <taxon>Methanococcus</taxon>
    </lineage>
</organism>
<reference evidence="1" key="1">
    <citation type="submission" date="2007-06" db="EMBL/GenBank/DDBJ databases">
        <title>Complete sequence of Methanococcus vannielii SB.</title>
        <authorList>
            <consortium name="US DOE Joint Genome Institute"/>
            <person name="Copeland A."/>
            <person name="Lucas S."/>
            <person name="Lapidus A."/>
            <person name="Barry K."/>
            <person name="Glavina del Rio T."/>
            <person name="Dalin E."/>
            <person name="Tice H."/>
            <person name="Pitluck S."/>
            <person name="Chain P."/>
            <person name="Malfatti S."/>
            <person name="Shin M."/>
            <person name="Vergez L."/>
            <person name="Schmutz J."/>
            <person name="Larimer F."/>
            <person name="Land M."/>
            <person name="Hauser L."/>
            <person name="Kyrpides N."/>
            <person name="Anderson I."/>
            <person name="Sieprawska-Lupa M."/>
            <person name="Whitman W.B."/>
            <person name="Richardson P."/>
        </authorList>
    </citation>
    <scope>NUCLEOTIDE SEQUENCE [LARGE SCALE GENOMIC DNA]</scope>
    <source>
        <strain evidence="1">SB</strain>
    </source>
</reference>
<protein>
    <submittedName>
        <fullName evidence="1">Uncharacterized protein</fullName>
    </submittedName>
</protein>
<dbReference type="RefSeq" id="WP_012066448.1">
    <property type="nucleotide sequence ID" value="NC_009634.1"/>
</dbReference>